<evidence type="ECO:0000313" key="3">
    <source>
        <dbReference type="Proteomes" id="UP001221898"/>
    </source>
</evidence>
<feature type="region of interest" description="Disordered" evidence="1">
    <location>
        <begin position="111"/>
        <end position="130"/>
    </location>
</feature>
<feature type="compositionally biased region" description="Basic and acidic residues" evidence="1">
    <location>
        <begin position="120"/>
        <end position="130"/>
    </location>
</feature>
<keyword evidence="3" id="KW-1185">Reference proteome</keyword>
<evidence type="ECO:0000256" key="1">
    <source>
        <dbReference type="SAM" id="MobiDB-lite"/>
    </source>
</evidence>
<comment type="caution">
    <text evidence="2">The sequence shown here is derived from an EMBL/GenBank/DDBJ whole genome shotgun (WGS) entry which is preliminary data.</text>
</comment>
<sequence>MSRTNTPSLDRGVHLITNSGRADRSLPAKTSGGTATQRSPRRARLQRRRPDTATTPSQLRRPRGEIQQERGFVGREGLPFLPDAWVAVVVGSAPINASPSAMALPLLLPPLSSSSLSPKQESRYLDHLGQ</sequence>
<dbReference type="Proteomes" id="UP001221898">
    <property type="component" value="Unassembled WGS sequence"/>
</dbReference>
<dbReference type="AlphaFoldDB" id="A0AAD7R5E2"/>
<organism evidence="2 3">
    <name type="scientific">Aldrovandia affinis</name>
    <dbReference type="NCBI Taxonomy" id="143900"/>
    <lineage>
        <taxon>Eukaryota</taxon>
        <taxon>Metazoa</taxon>
        <taxon>Chordata</taxon>
        <taxon>Craniata</taxon>
        <taxon>Vertebrata</taxon>
        <taxon>Euteleostomi</taxon>
        <taxon>Actinopterygii</taxon>
        <taxon>Neopterygii</taxon>
        <taxon>Teleostei</taxon>
        <taxon>Notacanthiformes</taxon>
        <taxon>Halosauridae</taxon>
        <taxon>Aldrovandia</taxon>
    </lineage>
</organism>
<reference evidence="2" key="1">
    <citation type="journal article" date="2023" name="Science">
        <title>Genome structures resolve the early diversification of teleost fishes.</title>
        <authorList>
            <person name="Parey E."/>
            <person name="Louis A."/>
            <person name="Montfort J."/>
            <person name="Bouchez O."/>
            <person name="Roques C."/>
            <person name="Iampietro C."/>
            <person name="Lluch J."/>
            <person name="Castinel A."/>
            <person name="Donnadieu C."/>
            <person name="Desvignes T."/>
            <person name="Floi Bucao C."/>
            <person name="Jouanno E."/>
            <person name="Wen M."/>
            <person name="Mejri S."/>
            <person name="Dirks R."/>
            <person name="Jansen H."/>
            <person name="Henkel C."/>
            <person name="Chen W.J."/>
            <person name="Zahm M."/>
            <person name="Cabau C."/>
            <person name="Klopp C."/>
            <person name="Thompson A.W."/>
            <person name="Robinson-Rechavi M."/>
            <person name="Braasch I."/>
            <person name="Lecointre G."/>
            <person name="Bobe J."/>
            <person name="Postlethwait J.H."/>
            <person name="Berthelot C."/>
            <person name="Roest Crollius H."/>
            <person name="Guiguen Y."/>
        </authorList>
    </citation>
    <scope>NUCLEOTIDE SEQUENCE</scope>
    <source>
        <strain evidence="2">NC1722</strain>
    </source>
</reference>
<protein>
    <submittedName>
        <fullName evidence="2">Uncharacterized protein</fullName>
    </submittedName>
</protein>
<accession>A0AAD7R5E2</accession>
<gene>
    <name evidence="2" type="ORF">AAFF_G00356020</name>
</gene>
<name>A0AAD7R5E2_9TELE</name>
<feature type="region of interest" description="Disordered" evidence="1">
    <location>
        <begin position="1"/>
        <end position="71"/>
    </location>
</feature>
<dbReference type="EMBL" id="JAINUG010000597">
    <property type="protein sequence ID" value="KAJ8366387.1"/>
    <property type="molecule type" value="Genomic_DNA"/>
</dbReference>
<evidence type="ECO:0000313" key="2">
    <source>
        <dbReference type="EMBL" id="KAJ8366387.1"/>
    </source>
</evidence>
<proteinExistence type="predicted"/>